<evidence type="ECO:0000313" key="2">
    <source>
        <dbReference type="EMBL" id="GAA1710013.1"/>
    </source>
</evidence>
<name>A0ABN2IR01_9ACTN</name>
<evidence type="ECO:0000256" key="1">
    <source>
        <dbReference type="SAM" id="Phobius"/>
    </source>
</evidence>
<keyword evidence="3" id="KW-1185">Reference proteome</keyword>
<gene>
    <name evidence="2" type="ORF">GCM10009831_19550</name>
</gene>
<organism evidence="2 3">
    <name type="scientific">Dietzia cercidiphylli</name>
    <dbReference type="NCBI Taxonomy" id="498199"/>
    <lineage>
        <taxon>Bacteria</taxon>
        <taxon>Bacillati</taxon>
        <taxon>Actinomycetota</taxon>
        <taxon>Actinomycetes</taxon>
        <taxon>Mycobacteriales</taxon>
        <taxon>Dietziaceae</taxon>
        <taxon>Dietzia</taxon>
    </lineage>
</organism>
<keyword evidence="1" id="KW-1133">Transmembrane helix</keyword>
<reference evidence="2 3" key="1">
    <citation type="journal article" date="2019" name="Int. J. Syst. Evol. Microbiol.">
        <title>The Global Catalogue of Microorganisms (GCM) 10K type strain sequencing project: providing services to taxonomists for standard genome sequencing and annotation.</title>
        <authorList>
            <consortium name="The Broad Institute Genomics Platform"/>
            <consortium name="The Broad Institute Genome Sequencing Center for Infectious Disease"/>
            <person name="Wu L."/>
            <person name="Ma J."/>
        </authorList>
    </citation>
    <scope>NUCLEOTIDE SEQUENCE [LARGE SCALE GENOMIC DNA]</scope>
    <source>
        <strain evidence="2 3">JCM 16002</strain>
    </source>
</reference>
<comment type="caution">
    <text evidence="2">The sequence shown here is derived from an EMBL/GenBank/DDBJ whole genome shotgun (WGS) entry which is preliminary data.</text>
</comment>
<protein>
    <submittedName>
        <fullName evidence="2">Uncharacterized protein</fullName>
    </submittedName>
</protein>
<proteinExistence type="predicted"/>
<accession>A0ABN2IR01</accession>
<feature type="transmembrane region" description="Helical" evidence="1">
    <location>
        <begin position="22"/>
        <end position="38"/>
    </location>
</feature>
<evidence type="ECO:0000313" key="3">
    <source>
        <dbReference type="Proteomes" id="UP001500383"/>
    </source>
</evidence>
<keyword evidence="1" id="KW-0472">Membrane</keyword>
<keyword evidence="1" id="KW-0812">Transmembrane</keyword>
<sequence>MLLAVVLVLAVATTGKKGKTPFYAVIATAGVNVVMLLLG</sequence>
<dbReference type="EMBL" id="BAAAQG010000008">
    <property type="protein sequence ID" value="GAA1710013.1"/>
    <property type="molecule type" value="Genomic_DNA"/>
</dbReference>
<dbReference type="Proteomes" id="UP001500383">
    <property type="component" value="Unassembled WGS sequence"/>
</dbReference>